<accession>A0A8H4LHJ4</accession>
<feature type="compositionally biased region" description="Polar residues" evidence="1">
    <location>
        <begin position="211"/>
        <end position="226"/>
    </location>
</feature>
<evidence type="ECO:0000313" key="3">
    <source>
        <dbReference type="Proteomes" id="UP000554235"/>
    </source>
</evidence>
<gene>
    <name evidence="2" type="ORF">FALBO_4867</name>
</gene>
<dbReference type="EMBL" id="JAADYS010000637">
    <property type="protein sequence ID" value="KAF4468248.1"/>
    <property type="molecule type" value="Genomic_DNA"/>
</dbReference>
<keyword evidence="3" id="KW-1185">Reference proteome</keyword>
<proteinExistence type="predicted"/>
<reference evidence="2 3" key="1">
    <citation type="submission" date="2020-01" db="EMBL/GenBank/DDBJ databases">
        <title>Identification and distribution of gene clusters putatively required for synthesis of sphingolipid metabolism inhibitors in phylogenetically diverse species of the filamentous fungus Fusarium.</title>
        <authorList>
            <person name="Kim H.-S."/>
            <person name="Busman M."/>
            <person name="Brown D.W."/>
            <person name="Divon H."/>
            <person name="Uhlig S."/>
            <person name="Proctor R.H."/>
        </authorList>
    </citation>
    <scope>NUCLEOTIDE SEQUENCE [LARGE SCALE GENOMIC DNA]</scope>
    <source>
        <strain evidence="2 3">NRRL 20459</strain>
    </source>
</reference>
<comment type="caution">
    <text evidence="2">The sequence shown here is derived from an EMBL/GenBank/DDBJ whole genome shotgun (WGS) entry which is preliminary data.</text>
</comment>
<dbReference type="Proteomes" id="UP000554235">
    <property type="component" value="Unassembled WGS sequence"/>
</dbReference>
<sequence>MDFTFLPHQPVHRTLPDDSLELIQFNRVVDREINSFPDIPMGTTGAVASDYRVSLLNGPPDLWGNFSVPGTQAVFQDFCAAMVLGGFDSVPSVAMERGQLSSVDIELCPPCQGFNLNSMVDLPHPPNKWHQGDDITSWALPVQPQSQSSTSPVSLGNISKGNIAVPQVSDQVKTIEDEALCVGRGHSPGNGQSGPTMGGDRFLSVGAGSMSPCSQAQDGGSTGQTPLSPPQLRLGVEDLNDCLEECQGELPTQQRVNQAEPVQKDKPTDQGNYIDLTGCDDEPLARHQSAKLGLRHLTGSPKKGISTEQVNLRAEEVIWSLEGEEMVYKWGTGNKFWINNTGAADRLGLNRVVGEVLFSERENITITLRPNLLWWPVRVRWNKQTGLYDGHGPDEEDSRLEVKPEDMFDMICGSRDAQGRTGTYIWLEEEEY</sequence>
<evidence type="ECO:0000313" key="2">
    <source>
        <dbReference type="EMBL" id="KAF4468248.1"/>
    </source>
</evidence>
<evidence type="ECO:0000256" key="1">
    <source>
        <dbReference type="SAM" id="MobiDB-lite"/>
    </source>
</evidence>
<organism evidence="2 3">
    <name type="scientific">Fusarium albosuccineum</name>
    <dbReference type="NCBI Taxonomy" id="1237068"/>
    <lineage>
        <taxon>Eukaryota</taxon>
        <taxon>Fungi</taxon>
        <taxon>Dikarya</taxon>
        <taxon>Ascomycota</taxon>
        <taxon>Pezizomycotina</taxon>
        <taxon>Sordariomycetes</taxon>
        <taxon>Hypocreomycetidae</taxon>
        <taxon>Hypocreales</taxon>
        <taxon>Nectriaceae</taxon>
        <taxon>Fusarium</taxon>
        <taxon>Fusarium decemcellulare species complex</taxon>
    </lineage>
</organism>
<feature type="region of interest" description="Disordered" evidence="1">
    <location>
        <begin position="183"/>
        <end position="232"/>
    </location>
</feature>
<dbReference type="OrthoDB" id="5072374at2759"/>
<name>A0A8H4LHJ4_9HYPO</name>
<dbReference type="AlphaFoldDB" id="A0A8H4LHJ4"/>
<protein>
    <submittedName>
        <fullName evidence="2">Uncharacterized protein</fullName>
    </submittedName>
</protein>